<organism evidence="1 2">
    <name type="scientific">Pseudomonas putida</name>
    <name type="common">Arthrobacter siderocapsulatus</name>
    <dbReference type="NCBI Taxonomy" id="303"/>
    <lineage>
        <taxon>Bacteria</taxon>
        <taxon>Pseudomonadati</taxon>
        <taxon>Pseudomonadota</taxon>
        <taxon>Gammaproteobacteria</taxon>
        <taxon>Pseudomonadales</taxon>
        <taxon>Pseudomonadaceae</taxon>
        <taxon>Pseudomonas</taxon>
    </lineage>
</organism>
<gene>
    <name evidence="1" type="ORF">JEU22_17870</name>
</gene>
<reference evidence="1" key="1">
    <citation type="submission" date="2020-12" db="EMBL/GenBank/DDBJ databases">
        <title>Enhanced detection system for hospital associated transmission using whole genome sequencing surveillance.</title>
        <authorList>
            <person name="Harrison L.H."/>
            <person name="Van Tyne D."/>
            <person name="Marsh J.W."/>
            <person name="Griffith M.P."/>
            <person name="Snyder D.J."/>
            <person name="Cooper V.S."/>
            <person name="Mustapha M."/>
        </authorList>
    </citation>
    <scope>NUCLEOTIDE SEQUENCE</scope>
    <source>
        <strain evidence="1">PSB00042</strain>
    </source>
</reference>
<accession>A0A8I1EGQ9</accession>
<sequence length="397" mass="43935">MRAAPDLIKKYGIAMKAAYEAEDSVSFLEGGYALKKIAGEAVAGGFIEIASAAFQALSDSLKIVRGFRPDEGLPGRGAGRRLPFIASIMPLFGVNGPESALNLGLTPEIDDYLLSEKINFESLGPTLCLSSIMAHCMRKGLLDKVEQGYASACAELLRQQLEAKPLADSQKRDIDCLQYVMGGYMVRAFEAVHDQQMTWVSFGCEFDEQLATVLRNCESGTRVAMTESRAKGMQMACLSKSLEAAILISRSFNFDMNEVELLNHPSLEVAARMLVMNCKSTFGPQLVQKMAEMDPGLVDAEMHQYLSKDYEYQPMNLIRSCSGFIESDGYKSHHQDLVVVLLENACAKINRGLQPKSKDYEVFRDYMTRAGIPDSIQFKIRVLQSNKNKLIELDLGV</sequence>
<evidence type="ECO:0000313" key="1">
    <source>
        <dbReference type="EMBL" id="MBI6885777.1"/>
    </source>
</evidence>
<evidence type="ECO:0000313" key="2">
    <source>
        <dbReference type="Proteomes" id="UP000637061"/>
    </source>
</evidence>
<dbReference type="RefSeq" id="WP_198747705.1">
    <property type="nucleotide sequence ID" value="NZ_JAEHTE010000023.1"/>
</dbReference>
<dbReference type="Proteomes" id="UP000637061">
    <property type="component" value="Unassembled WGS sequence"/>
</dbReference>
<name>A0A8I1EGQ9_PSEPU</name>
<proteinExistence type="predicted"/>
<comment type="caution">
    <text evidence="1">The sequence shown here is derived from an EMBL/GenBank/DDBJ whole genome shotgun (WGS) entry which is preliminary data.</text>
</comment>
<dbReference type="AlphaFoldDB" id="A0A8I1EGQ9"/>
<dbReference type="EMBL" id="JAEHTE010000023">
    <property type="protein sequence ID" value="MBI6885777.1"/>
    <property type="molecule type" value="Genomic_DNA"/>
</dbReference>
<protein>
    <submittedName>
        <fullName evidence="1">Uncharacterized protein</fullName>
    </submittedName>
</protein>